<sequence>MKVIDGALLEGGGQIVRAAVALASLTGEEIRVIDIRAARSPPGLAAQHVAAVKAAAAVCHARMTGVTVGSRECTFLPGTPERRTVAIDIGTAGSIPLLLSAWLPQALFTGGVITVTGGTGAINSPTIDYFNEVFLGYLRAHGAAIDLVIERRGYYPVGGGSVTVTVLPSDLAPLGSCTPVGAGIISASSGLPDHVASRQAAAAAAVVGDLPVRIVRQAGPGVGSTCTVWSPGHGGSAVGKRGLPAEEVGRMAAEAYRDGLGCDCDSYLFDQLLIYLAISGGRIRTSRLTLHAETMIHLLEQFGYSLSLTFRDGCVEASA</sequence>
<dbReference type="Proteomes" id="UP000730161">
    <property type="component" value="Unassembled WGS sequence"/>
</dbReference>
<organism evidence="8 9">
    <name type="scientific">Methanocalculus chunghsingensis</name>
    <dbReference type="NCBI Taxonomy" id="156457"/>
    <lineage>
        <taxon>Archaea</taxon>
        <taxon>Methanobacteriati</taxon>
        <taxon>Methanobacteriota</taxon>
        <taxon>Stenosarchaea group</taxon>
        <taxon>Methanomicrobia</taxon>
        <taxon>Methanomicrobiales</taxon>
        <taxon>Methanocalculaceae</taxon>
        <taxon>Methanocalculus</taxon>
    </lineage>
</organism>
<comment type="caution">
    <text evidence="8">The sequence shown here is derived from an EMBL/GenBank/DDBJ whole genome shotgun (WGS) entry which is preliminary data.</text>
</comment>
<dbReference type="Pfam" id="PF01137">
    <property type="entry name" value="RTC"/>
    <property type="match status" value="1"/>
</dbReference>
<keyword evidence="4" id="KW-0547">Nucleotide-binding</keyword>
<dbReference type="InterPro" id="IPR000228">
    <property type="entry name" value="RNA3'_term_phos_cyc"/>
</dbReference>
<feature type="domain" description="RNA 3'-terminal phosphate cyclase insert" evidence="7">
    <location>
        <begin position="184"/>
        <end position="255"/>
    </location>
</feature>
<dbReference type="Gene3D" id="3.65.10.20">
    <property type="entry name" value="RNA 3'-terminal phosphate cyclase domain"/>
    <property type="match status" value="1"/>
</dbReference>
<dbReference type="InterPro" id="IPR017770">
    <property type="entry name" value="RNA3'_term_phos_cyc_type_1"/>
</dbReference>
<evidence type="ECO:0000256" key="4">
    <source>
        <dbReference type="ARBA" id="ARBA00022741"/>
    </source>
</evidence>
<evidence type="ECO:0000313" key="9">
    <source>
        <dbReference type="Proteomes" id="UP000730161"/>
    </source>
</evidence>
<dbReference type="PANTHER" id="PTHR11096">
    <property type="entry name" value="RNA 3' TERMINAL PHOSPHATE CYCLASE"/>
    <property type="match status" value="1"/>
</dbReference>
<dbReference type="InterPro" id="IPR036553">
    <property type="entry name" value="RPTC_insert"/>
</dbReference>
<dbReference type="SUPFAM" id="SSF52913">
    <property type="entry name" value="RNA 3'-terminal phosphate cyclase, RPTC, insert domain"/>
    <property type="match status" value="1"/>
</dbReference>
<name>A0A8J7W8P5_9EURY</name>
<accession>A0A8J7W8P5</accession>
<dbReference type="PROSITE" id="PS01287">
    <property type="entry name" value="RTC"/>
    <property type="match status" value="1"/>
</dbReference>
<dbReference type="EMBL" id="JWHL01000014">
    <property type="protein sequence ID" value="MBR1369533.1"/>
    <property type="molecule type" value="Genomic_DNA"/>
</dbReference>
<proteinExistence type="inferred from homology"/>
<dbReference type="InterPro" id="IPR013791">
    <property type="entry name" value="RNA3'-term_phos_cycl_insert"/>
</dbReference>
<dbReference type="AlphaFoldDB" id="A0A8J7W8P5"/>
<keyword evidence="9" id="KW-1185">Reference proteome</keyword>
<dbReference type="OrthoDB" id="7994at2157"/>
<evidence type="ECO:0000256" key="3">
    <source>
        <dbReference type="ARBA" id="ARBA00022598"/>
    </source>
</evidence>
<evidence type="ECO:0000256" key="5">
    <source>
        <dbReference type="NCBIfam" id="TIGR03399"/>
    </source>
</evidence>
<gene>
    <name evidence="8" type="ORF">RJ53_08560</name>
</gene>
<reference evidence="8" key="1">
    <citation type="submission" date="2014-12" db="EMBL/GenBank/DDBJ databases">
        <authorList>
            <person name="Huang H.-H."/>
            <person name="Chen S.-C."/>
            <person name="Lai M.-C."/>
        </authorList>
    </citation>
    <scope>NUCLEOTIDE SEQUENCE</scope>
    <source>
        <strain evidence="8">K1F9705b</strain>
    </source>
</reference>
<dbReference type="Pfam" id="PF05189">
    <property type="entry name" value="RTC_insert"/>
    <property type="match status" value="1"/>
</dbReference>
<keyword evidence="3" id="KW-0436">Ligase</keyword>
<evidence type="ECO:0000313" key="8">
    <source>
        <dbReference type="EMBL" id="MBR1369533.1"/>
    </source>
</evidence>
<dbReference type="GO" id="GO:0003963">
    <property type="term" value="F:RNA-3'-phosphate cyclase activity"/>
    <property type="evidence" value="ECO:0007669"/>
    <property type="project" value="UniProtKB-UniRule"/>
</dbReference>
<evidence type="ECO:0000259" key="6">
    <source>
        <dbReference type="Pfam" id="PF01137"/>
    </source>
</evidence>
<dbReference type="RefSeq" id="WP_211531247.1">
    <property type="nucleotide sequence ID" value="NZ_JWHL01000014.1"/>
</dbReference>
<dbReference type="InterPro" id="IPR023797">
    <property type="entry name" value="RNA3'_phos_cyclase_dom"/>
</dbReference>
<dbReference type="Gene3D" id="3.30.360.20">
    <property type="entry name" value="RNA 3'-terminal phosphate cyclase, insert domain"/>
    <property type="match status" value="1"/>
</dbReference>
<dbReference type="NCBIfam" id="TIGR03399">
    <property type="entry name" value="RNA_3prim_cycl"/>
    <property type="match status" value="1"/>
</dbReference>
<feature type="domain" description="RNA 3'-terminal phosphate cyclase" evidence="6">
    <location>
        <begin position="9"/>
        <end position="302"/>
    </location>
</feature>
<dbReference type="PANTHER" id="PTHR11096:SF0">
    <property type="entry name" value="RNA 3'-TERMINAL PHOSPHATE CYCLASE"/>
    <property type="match status" value="1"/>
</dbReference>
<dbReference type="InterPro" id="IPR020719">
    <property type="entry name" value="RNA3'_term_phos_cycl-like_CS"/>
</dbReference>
<evidence type="ECO:0000259" key="7">
    <source>
        <dbReference type="Pfam" id="PF05189"/>
    </source>
</evidence>
<dbReference type="GO" id="GO:0000166">
    <property type="term" value="F:nucleotide binding"/>
    <property type="evidence" value="ECO:0007669"/>
    <property type="project" value="UniProtKB-KW"/>
</dbReference>
<dbReference type="SUPFAM" id="SSF55205">
    <property type="entry name" value="EPT/RTPC-like"/>
    <property type="match status" value="1"/>
</dbReference>
<evidence type="ECO:0000256" key="1">
    <source>
        <dbReference type="ARBA" id="ARBA00009206"/>
    </source>
</evidence>
<dbReference type="InterPro" id="IPR037136">
    <property type="entry name" value="RNA3'_phos_cyclase_dom_sf"/>
</dbReference>
<dbReference type="InterPro" id="IPR013792">
    <property type="entry name" value="RNA3'P_cycl/enolpyr_Trfase_a/b"/>
</dbReference>
<dbReference type="GO" id="GO:0006396">
    <property type="term" value="P:RNA processing"/>
    <property type="evidence" value="ECO:0007669"/>
    <property type="project" value="UniProtKB-UniRule"/>
</dbReference>
<evidence type="ECO:0000256" key="2">
    <source>
        <dbReference type="ARBA" id="ARBA00021428"/>
    </source>
</evidence>
<comment type="similarity">
    <text evidence="1">Belongs to the RNA 3'-terminal cyclase family. Type 1 subfamily.</text>
</comment>
<dbReference type="EC" id="6.5.1.4" evidence="5"/>
<protein>
    <recommendedName>
        <fullName evidence="2 5">RNA 3'-terminal phosphate cyclase</fullName>
        <ecNumber evidence="5">6.5.1.4</ecNumber>
    </recommendedName>
</protein>